<gene>
    <name evidence="4" type="ORF">EB796_024220</name>
</gene>
<name>A0A7J7IVJ8_BUGNE</name>
<dbReference type="AlphaFoldDB" id="A0A7J7IVJ8"/>
<keyword evidence="5" id="KW-1185">Reference proteome</keyword>
<dbReference type="SUPFAM" id="SSF53649">
    <property type="entry name" value="Alkaline phosphatase-like"/>
    <property type="match status" value="1"/>
</dbReference>
<keyword evidence="3" id="KW-0325">Glycoprotein</keyword>
<dbReference type="EMBL" id="VXIV02003391">
    <property type="protein sequence ID" value="KAF6017451.1"/>
    <property type="molecule type" value="Genomic_DNA"/>
</dbReference>
<dbReference type="GO" id="GO:0046872">
    <property type="term" value="F:metal ion binding"/>
    <property type="evidence" value="ECO:0007669"/>
    <property type="project" value="UniProtKB-KW"/>
</dbReference>
<accession>A0A7J7IVJ8</accession>
<dbReference type="OrthoDB" id="6148502at2759"/>
<dbReference type="InterPro" id="IPR047115">
    <property type="entry name" value="ARSB"/>
</dbReference>
<keyword evidence="2" id="KW-0106">Calcium</keyword>
<dbReference type="GO" id="GO:0008484">
    <property type="term" value="F:sulfuric ester hydrolase activity"/>
    <property type="evidence" value="ECO:0007669"/>
    <property type="project" value="InterPro"/>
</dbReference>
<proteinExistence type="predicted"/>
<dbReference type="Gene3D" id="3.30.1120.10">
    <property type="match status" value="1"/>
</dbReference>
<evidence type="ECO:0000313" key="5">
    <source>
        <dbReference type="Proteomes" id="UP000593567"/>
    </source>
</evidence>
<dbReference type="InterPro" id="IPR017850">
    <property type="entry name" value="Alkaline_phosphatase_core_sf"/>
</dbReference>
<dbReference type="Proteomes" id="UP000593567">
    <property type="component" value="Unassembled WGS sequence"/>
</dbReference>
<evidence type="ECO:0000256" key="2">
    <source>
        <dbReference type="ARBA" id="ARBA00022837"/>
    </source>
</evidence>
<evidence type="ECO:0000256" key="3">
    <source>
        <dbReference type="ARBA" id="ARBA00023180"/>
    </source>
</evidence>
<reference evidence="4" key="1">
    <citation type="submission" date="2020-06" db="EMBL/GenBank/DDBJ databases">
        <title>Draft genome of Bugula neritina, a colonial animal packing powerful symbionts and potential medicines.</title>
        <authorList>
            <person name="Rayko M."/>
        </authorList>
    </citation>
    <scope>NUCLEOTIDE SEQUENCE [LARGE SCALE GENOMIC DNA]</scope>
    <source>
        <strain evidence="4">Kwan_BN1</strain>
    </source>
</reference>
<comment type="caution">
    <text evidence="4">The sequence shown here is derived from an EMBL/GenBank/DDBJ whole genome shotgun (WGS) entry which is preliminary data.</text>
</comment>
<evidence type="ECO:0000313" key="4">
    <source>
        <dbReference type="EMBL" id="KAF6017451.1"/>
    </source>
</evidence>
<protein>
    <submittedName>
        <fullName evidence="4">Uncharacterized protein</fullName>
    </submittedName>
</protein>
<evidence type="ECO:0000256" key="1">
    <source>
        <dbReference type="ARBA" id="ARBA00022723"/>
    </source>
</evidence>
<dbReference type="Gene3D" id="3.40.720.10">
    <property type="entry name" value="Alkaline Phosphatase, subunit A"/>
    <property type="match status" value="2"/>
</dbReference>
<organism evidence="4 5">
    <name type="scientific">Bugula neritina</name>
    <name type="common">Brown bryozoan</name>
    <name type="synonym">Sertularia neritina</name>
    <dbReference type="NCBI Taxonomy" id="10212"/>
    <lineage>
        <taxon>Eukaryota</taxon>
        <taxon>Metazoa</taxon>
        <taxon>Spiralia</taxon>
        <taxon>Lophotrochozoa</taxon>
        <taxon>Bryozoa</taxon>
        <taxon>Gymnolaemata</taxon>
        <taxon>Cheilostomatida</taxon>
        <taxon>Flustrina</taxon>
        <taxon>Buguloidea</taxon>
        <taxon>Bugulidae</taxon>
        <taxon>Bugula</taxon>
    </lineage>
</organism>
<keyword evidence="1" id="KW-0479">Metal-binding</keyword>
<dbReference type="PANTHER" id="PTHR10342">
    <property type="entry name" value="ARYLSULFATASE"/>
    <property type="match status" value="1"/>
</dbReference>
<dbReference type="PANTHER" id="PTHR10342:SF274">
    <property type="entry name" value="ARYLSULFATASE B"/>
    <property type="match status" value="1"/>
</dbReference>
<sequence length="115" mass="13313">MFLYLPFQNVHQPQQAPAEYETQYEFIENKQRRTLAAPKTVSHEWMHVSDWYPTILNLAGGSTEGLTLDGFDQWPAISGSAPSPRKELLHNIDHLCRNMEPGRKDLHLITDRQQL</sequence>